<dbReference type="InterPro" id="IPR001584">
    <property type="entry name" value="Integrase_cat-core"/>
</dbReference>
<reference evidence="2 3" key="1">
    <citation type="journal article" date="2017" name="PLoS Biol.">
        <title>The sea cucumber genome provides insights into morphological evolution and visceral regeneration.</title>
        <authorList>
            <person name="Zhang X."/>
            <person name="Sun L."/>
            <person name="Yuan J."/>
            <person name="Sun Y."/>
            <person name="Gao Y."/>
            <person name="Zhang L."/>
            <person name="Li S."/>
            <person name="Dai H."/>
            <person name="Hamel J.F."/>
            <person name="Liu C."/>
            <person name="Yu Y."/>
            <person name="Liu S."/>
            <person name="Lin W."/>
            <person name="Guo K."/>
            <person name="Jin S."/>
            <person name="Xu P."/>
            <person name="Storey K.B."/>
            <person name="Huan P."/>
            <person name="Zhang T."/>
            <person name="Zhou Y."/>
            <person name="Zhang J."/>
            <person name="Lin C."/>
            <person name="Li X."/>
            <person name="Xing L."/>
            <person name="Huo D."/>
            <person name="Sun M."/>
            <person name="Wang L."/>
            <person name="Mercier A."/>
            <person name="Li F."/>
            <person name="Yang H."/>
            <person name="Xiang J."/>
        </authorList>
    </citation>
    <scope>NUCLEOTIDE SEQUENCE [LARGE SCALE GENOMIC DNA]</scope>
    <source>
        <strain evidence="2">Shaxun</strain>
        <tissue evidence="2">Muscle</tissue>
    </source>
</reference>
<organism evidence="2 3">
    <name type="scientific">Stichopus japonicus</name>
    <name type="common">Sea cucumber</name>
    <dbReference type="NCBI Taxonomy" id="307972"/>
    <lineage>
        <taxon>Eukaryota</taxon>
        <taxon>Metazoa</taxon>
        <taxon>Echinodermata</taxon>
        <taxon>Eleutherozoa</taxon>
        <taxon>Echinozoa</taxon>
        <taxon>Holothuroidea</taxon>
        <taxon>Aspidochirotacea</taxon>
        <taxon>Aspidochirotida</taxon>
        <taxon>Stichopodidae</taxon>
        <taxon>Apostichopus</taxon>
    </lineage>
</organism>
<comment type="caution">
    <text evidence="2">The sequence shown here is derived from an EMBL/GenBank/DDBJ whole genome shotgun (WGS) entry which is preliminary data.</text>
</comment>
<dbReference type="PROSITE" id="PS50994">
    <property type="entry name" value="INTEGRASE"/>
    <property type="match status" value="1"/>
</dbReference>
<gene>
    <name evidence="2" type="ORF">BSL78_19869</name>
</gene>
<dbReference type="InterPro" id="IPR036397">
    <property type="entry name" value="RNaseH_sf"/>
</dbReference>
<keyword evidence="3" id="KW-1185">Reference proteome</keyword>
<accession>A0A2G8K5K3</accession>
<dbReference type="EMBL" id="MRZV01000863">
    <property type="protein sequence ID" value="PIK43278.1"/>
    <property type="molecule type" value="Genomic_DNA"/>
</dbReference>
<protein>
    <recommendedName>
        <fullName evidence="1">Integrase catalytic domain-containing protein</fullName>
    </recommendedName>
</protein>
<dbReference type="GO" id="GO:0015074">
    <property type="term" value="P:DNA integration"/>
    <property type="evidence" value="ECO:0007669"/>
    <property type="project" value="InterPro"/>
</dbReference>
<dbReference type="Proteomes" id="UP000230750">
    <property type="component" value="Unassembled WGS sequence"/>
</dbReference>
<evidence type="ECO:0000313" key="2">
    <source>
        <dbReference type="EMBL" id="PIK43278.1"/>
    </source>
</evidence>
<feature type="domain" description="Integrase catalytic" evidence="1">
    <location>
        <begin position="55"/>
        <end position="199"/>
    </location>
</feature>
<dbReference type="OrthoDB" id="6343797at2759"/>
<dbReference type="AlphaFoldDB" id="A0A2G8K5K3"/>
<dbReference type="Pfam" id="PF00665">
    <property type="entry name" value="rve"/>
    <property type="match status" value="1"/>
</dbReference>
<dbReference type="SUPFAM" id="SSF53098">
    <property type="entry name" value="Ribonuclease H-like"/>
    <property type="match status" value="1"/>
</dbReference>
<dbReference type="PANTHER" id="PTHR46585">
    <property type="entry name" value="INTEGRASE CORE DOMAIN CONTAINING PROTEIN"/>
    <property type="match status" value="1"/>
</dbReference>
<evidence type="ECO:0000259" key="1">
    <source>
        <dbReference type="PROSITE" id="PS50994"/>
    </source>
</evidence>
<name>A0A2G8K5K3_STIJA</name>
<dbReference type="GO" id="GO:0003676">
    <property type="term" value="F:nucleic acid binding"/>
    <property type="evidence" value="ECO:0007669"/>
    <property type="project" value="InterPro"/>
</dbReference>
<dbReference type="InterPro" id="IPR012337">
    <property type="entry name" value="RNaseH-like_sf"/>
</dbReference>
<evidence type="ECO:0000313" key="3">
    <source>
        <dbReference type="Proteomes" id="UP000230750"/>
    </source>
</evidence>
<dbReference type="Gene3D" id="3.30.420.10">
    <property type="entry name" value="Ribonuclease H-like superfamily/Ribonuclease H"/>
    <property type="match status" value="1"/>
</dbReference>
<proteinExistence type="predicted"/>
<sequence length="199" mass="23437">MSTDSLATILHDLYYDASHPLVTEAKCPTSSRQEAKTKHELQEVKAWLRTQDPYTLHKPSRKRYSRNRIYVNGIDDQWQADLVDVRQLSRQNRGFKYLLTCIDIFSKYAWVIPLKDKTGTSLKRAFLDILKDGRQPRKLQTDKGSEFFNRQVKNLLIEKDIHLFATHNETKASVVERFNRTLKEKMWKYFTANHTMALS</sequence>
<dbReference type="PANTHER" id="PTHR46585:SF1">
    <property type="entry name" value="CHROMO DOMAIN-CONTAINING PROTEIN"/>
    <property type="match status" value="1"/>
</dbReference>